<gene>
    <name evidence="2" type="primary">LOC112682956</name>
</gene>
<dbReference type="OrthoDB" id="6580598at2759"/>
<evidence type="ECO:0000313" key="1">
    <source>
        <dbReference type="Proteomes" id="UP000694846"/>
    </source>
</evidence>
<name>A0A8B8FG76_9HEMI</name>
<accession>A0A8B8FG76</accession>
<organism evidence="1 2">
    <name type="scientific">Sipha flava</name>
    <name type="common">yellow sugarcane aphid</name>
    <dbReference type="NCBI Taxonomy" id="143950"/>
    <lineage>
        <taxon>Eukaryota</taxon>
        <taxon>Metazoa</taxon>
        <taxon>Ecdysozoa</taxon>
        <taxon>Arthropoda</taxon>
        <taxon>Hexapoda</taxon>
        <taxon>Insecta</taxon>
        <taxon>Pterygota</taxon>
        <taxon>Neoptera</taxon>
        <taxon>Paraneoptera</taxon>
        <taxon>Hemiptera</taxon>
        <taxon>Sternorrhyncha</taxon>
        <taxon>Aphidomorpha</taxon>
        <taxon>Aphidoidea</taxon>
        <taxon>Aphididae</taxon>
        <taxon>Sipha</taxon>
    </lineage>
</organism>
<keyword evidence="1" id="KW-1185">Reference proteome</keyword>
<dbReference type="RefSeq" id="XP_025409536.1">
    <property type="nucleotide sequence ID" value="XM_025553751.1"/>
</dbReference>
<protein>
    <submittedName>
        <fullName evidence="2">Protein FAM200A-like</fullName>
    </submittedName>
</protein>
<sequence>MWEYLVGFCTDGALAVLGSRSDLAVLVKQKKNPTTLIAHYIIHRQALASKTLPKNLAFAMEISKQLVNAVQNSALNIRVFQKLCVNMDAEHETLLFHTETRWLSKGNLLACLLEFREELKVFLIDKDIFVHLNFNLQLQGSGIVKLEGSANIFVFEDKVRAFVCKINLRIDKTQNTYESLKENLPDSFQNMAQERLRKNPRRINRASERQQLENFI</sequence>
<reference evidence="2" key="1">
    <citation type="submission" date="2025-08" db="UniProtKB">
        <authorList>
            <consortium name="RefSeq"/>
        </authorList>
    </citation>
    <scope>IDENTIFICATION</scope>
    <source>
        <tissue evidence="2">Whole body</tissue>
    </source>
</reference>
<dbReference type="PANTHER" id="PTHR45913:SF19">
    <property type="entry name" value="LOW QUALITY PROTEIN: ZINC FINGER BED DOMAIN-CONTAINING PROTEIN 5-LIKE"/>
    <property type="match status" value="1"/>
</dbReference>
<dbReference type="GeneID" id="112682956"/>
<evidence type="ECO:0000313" key="2">
    <source>
        <dbReference type="RefSeq" id="XP_025409536.1"/>
    </source>
</evidence>
<dbReference type="PANTHER" id="PTHR45913">
    <property type="entry name" value="EPM2A-INTERACTING PROTEIN 1"/>
    <property type="match status" value="1"/>
</dbReference>
<dbReference type="AlphaFoldDB" id="A0A8B8FG76"/>
<dbReference type="Proteomes" id="UP000694846">
    <property type="component" value="Unplaced"/>
</dbReference>
<proteinExistence type="predicted"/>